<protein>
    <submittedName>
        <fullName evidence="2">Uncharacterized protein</fullName>
    </submittedName>
</protein>
<dbReference type="Proteomes" id="UP000216020">
    <property type="component" value="Unassembled WGS sequence"/>
</dbReference>
<evidence type="ECO:0000313" key="2">
    <source>
        <dbReference type="EMBL" id="OZI30491.1"/>
    </source>
</evidence>
<name>A0A261S020_9BORD</name>
<keyword evidence="3" id="KW-1185">Reference proteome</keyword>
<accession>A0A261S020</accession>
<dbReference type="OrthoDB" id="8966764at2"/>
<proteinExistence type="predicted"/>
<organism evidence="2 3">
    <name type="scientific">Bordetella genomosp. 10</name>
    <dbReference type="NCBI Taxonomy" id="1416804"/>
    <lineage>
        <taxon>Bacteria</taxon>
        <taxon>Pseudomonadati</taxon>
        <taxon>Pseudomonadota</taxon>
        <taxon>Betaproteobacteria</taxon>
        <taxon>Burkholderiales</taxon>
        <taxon>Alcaligenaceae</taxon>
        <taxon>Bordetella</taxon>
    </lineage>
</organism>
<feature type="compositionally biased region" description="Basic and acidic residues" evidence="1">
    <location>
        <begin position="56"/>
        <end position="73"/>
    </location>
</feature>
<feature type="compositionally biased region" description="Basic and acidic residues" evidence="1">
    <location>
        <begin position="1"/>
        <end position="29"/>
    </location>
</feature>
<evidence type="ECO:0000313" key="3">
    <source>
        <dbReference type="Proteomes" id="UP000216020"/>
    </source>
</evidence>
<dbReference type="EMBL" id="NEVM01000005">
    <property type="protein sequence ID" value="OZI30491.1"/>
    <property type="molecule type" value="Genomic_DNA"/>
</dbReference>
<feature type="region of interest" description="Disordered" evidence="1">
    <location>
        <begin position="1"/>
        <end position="81"/>
    </location>
</feature>
<evidence type="ECO:0000256" key="1">
    <source>
        <dbReference type="SAM" id="MobiDB-lite"/>
    </source>
</evidence>
<dbReference type="RefSeq" id="WP_094854915.1">
    <property type="nucleotide sequence ID" value="NZ_NEVM01000005.1"/>
</dbReference>
<gene>
    <name evidence="2" type="ORF">CAL29_20950</name>
</gene>
<dbReference type="AlphaFoldDB" id="A0A261S020"/>
<sequence length="81" mass="9259">MTESHRKDHESEARKRRHEGTAQRPEDKVPTYQEALDEAVEESFPASDPISPSVAEKADREVSTPKDDKDWKLKPGSQTKR</sequence>
<comment type="caution">
    <text evidence="2">The sequence shown here is derived from an EMBL/GenBank/DDBJ whole genome shotgun (WGS) entry which is preliminary data.</text>
</comment>
<reference evidence="3" key="1">
    <citation type="submission" date="2017-05" db="EMBL/GenBank/DDBJ databases">
        <title>Complete and WGS of Bordetella genogroups.</title>
        <authorList>
            <person name="Spilker T."/>
            <person name="Lipuma J."/>
        </authorList>
    </citation>
    <scope>NUCLEOTIDE SEQUENCE [LARGE SCALE GENOMIC DNA]</scope>
    <source>
        <strain evidence="3">AU16122</strain>
    </source>
</reference>